<organism evidence="2 3">
    <name type="scientific">Chionoecetes opilio</name>
    <name type="common">Atlantic snow crab</name>
    <name type="synonym">Cancer opilio</name>
    <dbReference type="NCBI Taxonomy" id="41210"/>
    <lineage>
        <taxon>Eukaryota</taxon>
        <taxon>Metazoa</taxon>
        <taxon>Ecdysozoa</taxon>
        <taxon>Arthropoda</taxon>
        <taxon>Crustacea</taxon>
        <taxon>Multicrustacea</taxon>
        <taxon>Malacostraca</taxon>
        <taxon>Eumalacostraca</taxon>
        <taxon>Eucarida</taxon>
        <taxon>Decapoda</taxon>
        <taxon>Pleocyemata</taxon>
        <taxon>Brachyura</taxon>
        <taxon>Eubrachyura</taxon>
        <taxon>Majoidea</taxon>
        <taxon>Majidae</taxon>
        <taxon>Chionoecetes</taxon>
    </lineage>
</organism>
<gene>
    <name evidence="2" type="ORF">GWK47_044204</name>
</gene>
<evidence type="ECO:0000313" key="3">
    <source>
        <dbReference type="Proteomes" id="UP000770661"/>
    </source>
</evidence>
<proteinExistence type="predicted"/>
<sequence>MHFKFYFRLCAYFAAFRLQHSQHGLDWSQYGPDWSAPGSDPSATSPCTEPTFFRKFYESQTHPECIDYRACTTQSEPPSRPFTTPTTRRRRSGPDGNPHDDRRQPQHNSASPASCAFCAASATSDAFLRPQHGLTRIQRGPCSLSVVSRVISQNPTPQPSGVRVTYSTVVTHRPVDYSPPCGLLTTLWITHRPVDYSPPCGLLTALWITYRPVDYSSPRGLLTTLWITHRPVDYSPPCGLLTALWITYRPVDYSSPCGLLTALWIDYSSPGCNTTRWQHYQAAALPWPQHCHARNSRRQHCHGGTLPRPQHCRRQHCHGRNTATPATAGGNTATPATQPAATLPRPHTAGGTTAMAVTLPRPQHRHACNTAMAAILPRPHTAGGTTAMAATLPRQQLVTTALHVNPIKSATNVEMTSIVFLANIFMRPVGWLTQVHDTRGPRPPLSTPTPGALARPPATPFPPRNLDKKTQFAPPRALWPPPFGLLLHPGIASSDTSRGKDLHPKTTQCEGRAAWVRSDHLLQPMWRDEVACQVGMERKALCKPHDSLSAPASQAKRPFLVPLQRHRVSRTAAGSVPYVPFSPDMPPRPRDVPPHQLMYRNAYAVAKKYKAGISPPVRRVYRQATGGSRGGVVTLSHLRHWSPCRARRGVGT</sequence>
<name>A0A8J4YE80_CHIOP</name>
<dbReference type="EMBL" id="JACEEZ010009295">
    <property type="protein sequence ID" value="KAG0722594.1"/>
    <property type="molecule type" value="Genomic_DNA"/>
</dbReference>
<keyword evidence="3" id="KW-1185">Reference proteome</keyword>
<evidence type="ECO:0000313" key="2">
    <source>
        <dbReference type="EMBL" id="KAG0722594.1"/>
    </source>
</evidence>
<comment type="caution">
    <text evidence="2">The sequence shown here is derived from an EMBL/GenBank/DDBJ whole genome shotgun (WGS) entry which is preliminary data.</text>
</comment>
<dbReference type="Proteomes" id="UP000770661">
    <property type="component" value="Unassembled WGS sequence"/>
</dbReference>
<protein>
    <submittedName>
        <fullName evidence="2">Uncharacterized protein</fullName>
    </submittedName>
</protein>
<feature type="compositionally biased region" description="Low complexity" evidence="1">
    <location>
        <begin position="321"/>
        <end position="342"/>
    </location>
</feature>
<evidence type="ECO:0000256" key="1">
    <source>
        <dbReference type="SAM" id="MobiDB-lite"/>
    </source>
</evidence>
<feature type="compositionally biased region" description="Basic residues" evidence="1">
    <location>
        <begin position="310"/>
        <end position="319"/>
    </location>
</feature>
<feature type="region of interest" description="Disordered" evidence="1">
    <location>
        <begin position="298"/>
        <end position="353"/>
    </location>
</feature>
<reference evidence="2" key="1">
    <citation type="submission" date="2020-07" db="EMBL/GenBank/DDBJ databases">
        <title>The High-quality genome of the commercially important snow crab, Chionoecetes opilio.</title>
        <authorList>
            <person name="Jeong J.-H."/>
            <person name="Ryu S."/>
        </authorList>
    </citation>
    <scope>NUCLEOTIDE SEQUENCE</scope>
    <source>
        <strain evidence="2">MADBK_172401_WGS</strain>
        <tissue evidence="2">Digestive gland</tissue>
    </source>
</reference>
<dbReference type="AlphaFoldDB" id="A0A8J4YE80"/>
<feature type="region of interest" description="Disordered" evidence="1">
    <location>
        <begin position="439"/>
        <end position="465"/>
    </location>
</feature>
<accession>A0A8J4YE80</accession>
<feature type="region of interest" description="Disordered" evidence="1">
    <location>
        <begin position="70"/>
        <end position="111"/>
    </location>
</feature>